<dbReference type="STRING" id="156889.Mmc1_1461"/>
<dbReference type="AlphaFoldDB" id="A0L7M7"/>
<reference evidence="1 2" key="2">
    <citation type="journal article" date="2012" name="Int. J. Syst. Evol. Microbiol.">
        <title>Magnetococcus marinus gen. nov., sp. nov., a marine, magnetotactic bacterium that represents a novel lineage (Magnetococcaceae fam. nov.; Magnetococcales ord. nov.) at the base of the Alphaproteobacteria.</title>
        <authorList>
            <person name="Bazylinski D.A."/>
            <person name="Williams T.J."/>
            <person name="Lefevre C.T."/>
            <person name="Berg R.J."/>
            <person name="Zhang C.L."/>
            <person name="Bowser S.S."/>
            <person name="Dean A.J."/>
            <person name="Beveridge T.J."/>
        </authorList>
    </citation>
    <scope>NUCLEOTIDE SEQUENCE [LARGE SCALE GENOMIC DNA]</scope>
    <source>
        <strain evidence="2">ATCC BAA-1437 / JCM 17883 / MC-1</strain>
    </source>
</reference>
<dbReference type="InterPro" id="IPR025833">
    <property type="entry name" value="GDYXXLXY"/>
</dbReference>
<accession>A0L7M7</accession>
<sequence length="183" mass="20300" precursor="true">MKILNFRVGIALALPILVLIGMVLQQGAYFSQSPVVTLPIEGFDPRDLLAGHYLTYRIRYPVKNLCQSPPGQAQPRRGAPPLTAPKPAAAVQGFVCLDPPGFSFQQPTPNQCGVWLTGLCERGQLIAGVEKFYIPQEMAPDLEQAVRTQRGEITLRIHPHGRAQVKMLFIDGQPWDHWIKASH</sequence>
<dbReference type="KEGG" id="mgm:Mmc1_1461"/>
<dbReference type="Proteomes" id="UP000002586">
    <property type="component" value="Chromosome"/>
</dbReference>
<dbReference type="EMBL" id="CP000471">
    <property type="protein sequence ID" value="ABK43970.1"/>
    <property type="molecule type" value="Genomic_DNA"/>
</dbReference>
<dbReference type="eggNOG" id="COG4929">
    <property type="taxonomic scope" value="Bacteria"/>
</dbReference>
<dbReference type="HOGENOM" id="CLU_1634625_0_0_5"/>
<proteinExistence type="predicted"/>
<evidence type="ECO:0008006" key="3">
    <source>
        <dbReference type="Google" id="ProtNLM"/>
    </source>
</evidence>
<dbReference type="RefSeq" id="WP_011713123.1">
    <property type="nucleotide sequence ID" value="NC_008576.1"/>
</dbReference>
<keyword evidence="2" id="KW-1185">Reference proteome</keyword>
<evidence type="ECO:0000313" key="1">
    <source>
        <dbReference type="EMBL" id="ABK43970.1"/>
    </source>
</evidence>
<protein>
    <recommendedName>
        <fullName evidence="3">GDYXXLXY protein</fullName>
    </recommendedName>
</protein>
<organism evidence="1 2">
    <name type="scientific">Magnetococcus marinus (strain ATCC BAA-1437 / JCM 17883 / MC-1)</name>
    <dbReference type="NCBI Taxonomy" id="156889"/>
    <lineage>
        <taxon>Bacteria</taxon>
        <taxon>Pseudomonadati</taxon>
        <taxon>Pseudomonadota</taxon>
        <taxon>Magnetococcia</taxon>
        <taxon>Magnetococcales</taxon>
        <taxon>Magnetococcaceae</taxon>
        <taxon>Magnetococcus</taxon>
    </lineage>
</organism>
<evidence type="ECO:0000313" key="2">
    <source>
        <dbReference type="Proteomes" id="UP000002586"/>
    </source>
</evidence>
<name>A0L7M7_MAGMM</name>
<reference evidence="2" key="1">
    <citation type="journal article" date="2009" name="Appl. Environ. Microbiol.">
        <title>Complete genome sequence of the chemolithoautotrophic marine magnetotactic coccus strain MC-1.</title>
        <authorList>
            <person name="Schubbe S."/>
            <person name="Williams T.J."/>
            <person name="Xie G."/>
            <person name="Kiss H.E."/>
            <person name="Brettin T.S."/>
            <person name="Martinez D."/>
            <person name="Ross C.A."/>
            <person name="Schuler D."/>
            <person name="Cox B.L."/>
            <person name="Nealson K.H."/>
            <person name="Bazylinski D.A."/>
        </authorList>
    </citation>
    <scope>NUCLEOTIDE SEQUENCE [LARGE SCALE GENOMIC DNA]</scope>
    <source>
        <strain evidence="2">ATCC BAA-1437 / JCM 17883 / MC-1</strain>
    </source>
</reference>
<dbReference type="Pfam" id="PF14345">
    <property type="entry name" value="GDYXXLXY"/>
    <property type="match status" value="1"/>
</dbReference>
<dbReference type="OrthoDB" id="4868247at2"/>
<gene>
    <name evidence="1" type="ordered locus">Mmc1_1461</name>
</gene>